<evidence type="ECO:0000313" key="5">
    <source>
        <dbReference type="Proteomes" id="UP000001935"/>
    </source>
</evidence>
<dbReference type="InterPro" id="IPR029025">
    <property type="entry name" value="T3SS_substrate_exporter_C"/>
</dbReference>
<organism evidence="4 5">
    <name type="scientific">Anaeromyxobacter dehalogenans (strain 2CP-C)</name>
    <dbReference type="NCBI Taxonomy" id="290397"/>
    <lineage>
        <taxon>Bacteria</taxon>
        <taxon>Pseudomonadati</taxon>
        <taxon>Myxococcota</taxon>
        <taxon>Myxococcia</taxon>
        <taxon>Myxococcales</taxon>
        <taxon>Cystobacterineae</taxon>
        <taxon>Anaeromyxobacteraceae</taxon>
        <taxon>Anaeromyxobacter</taxon>
    </lineage>
</organism>
<dbReference type="PANTHER" id="PTHR30531:SF12">
    <property type="entry name" value="FLAGELLAR BIOSYNTHETIC PROTEIN FLHB"/>
    <property type="match status" value="1"/>
</dbReference>
<dbReference type="AlphaFoldDB" id="Q2INU1"/>
<dbReference type="PRINTS" id="PR00950">
    <property type="entry name" value="TYPE3IMSPROT"/>
</dbReference>
<gene>
    <name evidence="4" type="ordered locus">Adeh_0700</name>
</gene>
<dbReference type="SUPFAM" id="SSF160544">
    <property type="entry name" value="EscU C-terminal domain-like"/>
    <property type="match status" value="1"/>
</dbReference>
<sequence length="343" mass="35010">MTGNRTEQPTPRRLREARRRGEVAVSRELTGAAALAGGLAALAASAPGAAAELGAMLRAALAAAGGAPGSPAAALQGAASAVLRLSLPACGGALLAGAAAAALQAGPGLSLAALAPRLERLDPARGLRRLLSTSQLAAAALGLVKAAVLAALACGWLAGAAPSLAALPRLGPAALWRSPAVLGGLTWRLAAAFAVLGALDLALVRRRHRRALMMTRDEVRREHREDEGDPLHRAERQRRHRALLEAPAVARATVVVVNPTHLAVALHHDRRDGGAPRVVAKGAGDAAARIRSAARRAGVPVVRDVALARALHRLAEVGDEIPEALYEAAAAVLAHLYGLEAKP</sequence>
<protein>
    <submittedName>
        <fullName evidence="4">Type III secretion exporter</fullName>
    </submittedName>
</protein>
<name>Q2INU1_ANADE</name>
<keyword evidence="3" id="KW-0472">Membrane</keyword>
<feature type="transmembrane region" description="Helical" evidence="3">
    <location>
        <begin position="86"/>
        <end position="115"/>
    </location>
</feature>
<dbReference type="InterPro" id="IPR006135">
    <property type="entry name" value="T3SS_substrate_exporter"/>
</dbReference>
<accession>Q2INU1</accession>
<dbReference type="Gene3D" id="3.40.1690.10">
    <property type="entry name" value="secretion proteins EscU"/>
    <property type="match status" value="1"/>
</dbReference>
<dbReference type="EMBL" id="CP000251">
    <property type="protein sequence ID" value="ABC80476.1"/>
    <property type="molecule type" value="Genomic_DNA"/>
</dbReference>
<evidence type="ECO:0000256" key="3">
    <source>
        <dbReference type="SAM" id="Phobius"/>
    </source>
</evidence>
<dbReference type="RefSeq" id="WP_011419759.1">
    <property type="nucleotide sequence ID" value="NC_007760.1"/>
</dbReference>
<evidence type="ECO:0000256" key="2">
    <source>
        <dbReference type="SAM" id="MobiDB-lite"/>
    </source>
</evidence>
<dbReference type="GO" id="GO:0009306">
    <property type="term" value="P:protein secretion"/>
    <property type="evidence" value="ECO:0007669"/>
    <property type="project" value="InterPro"/>
</dbReference>
<feature type="transmembrane region" description="Helical" evidence="3">
    <location>
        <begin position="185"/>
        <end position="204"/>
    </location>
</feature>
<keyword evidence="3" id="KW-0812">Transmembrane</keyword>
<dbReference type="KEGG" id="ade:Adeh_0700"/>
<keyword evidence="3" id="KW-1133">Transmembrane helix</keyword>
<dbReference type="eggNOG" id="COG1377">
    <property type="taxonomic scope" value="Bacteria"/>
</dbReference>
<evidence type="ECO:0000256" key="1">
    <source>
        <dbReference type="ARBA" id="ARBA00010690"/>
    </source>
</evidence>
<dbReference type="HOGENOM" id="CLU_041013_1_2_7"/>
<dbReference type="Proteomes" id="UP000001935">
    <property type="component" value="Chromosome"/>
</dbReference>
<proteinExistence type="inferred from homology"/>
<comment type="similarity">
    <text evidence="1">Belongs to the type III secretion exporter family.</text>
</comment>
<dbReference type="GO" id="GO:0005886">
    <property type="term" value="C:plasma membrane"/>
    <property type="evidence" value="ECO:0007669"/>
    <property type="project" value="TreeGrafter"/>
</dbReference>
<dbReference type="Pfam" id="PF01312">
    <property type="entry name" value="Bac_export_2"/>
    <property type="match status" value="1"/>
</dbReference>
<evidence type="ECO:0000313" key="4">
    <source>
        <dbReference type="EMBL" id="ABC80476.1"/>
    </source>
</evidence>
<feature type="transmembrane region" description="Helical" evidence="3">
    <location>
        <begin position="136"/>
        <end position="165"/>
    </location>
</feature>
<reference evidence="4" key="1">
    <citation type="submission" date="2006-01" db="EMBL/GenBank/DDBJ databases">
        <title>Complete sequence of Anaeromyxobacter dehalogenans 2CP-C.</title>
        <authorList>
            <consortium name="US DOE Joint Genome Institute"/>
            <person name="Copeland A."/>
            <person name="Lucas S."/>
            <person name="Lapidus A."/>
            <person name="Barry K."/>
            <person name="Detter J.C."/>
            <person name="Glavina T."/>
            <person name="Hammon N."/>
            <person name="Israni S."/>
            <person name="Pitluck S."/>
            <person name="Brettin T."/>
            <person name="Bruce D."/>
            <person name="Han C."/>
            <person name="Tapia R."/>
            <person name="Gilna P."/>
            <person name="Kiss H."/>
            <person name="Schmutz J."/>
            <person name="Larimer F."/>
            <person name="Land M."/>
            <person name="Kyrpides N."/>
            <person name="Anderson I."/>
            <person name="Sanford R.A."/>
            <person name="Ritalahti K.M."/>
            <person name="Thomas H.S."/>
            <person name="Kirby J.R."/>
            <person name="Zhulin I.B."/>
            <person name="Loeffler F.E."/>
            <person name="Richardson P."/>
        </authorList>
    </citation>
    <scope>NUCLEOTIDE SEQUENCE</scope>
    <source>
        <strain evidence="4">2CP-C</strain>
    </source>
</reference>
<dbReference type="STRING" id="290397.Adeh_0700"/>
<feature type="region of interest" description="Disordered" evidence="2">
    <location>
        <begin position="1"/>
        <end position="22"/>
    </location>
</feature>
<dbReference type="PANTHER" id="PTHR30531">
    <property type="entry name" value="FLAGELLAR BIOSYNTHETIC PROTEIN FLHB"/>
    <property type="match status" value="1"/>
</dbReference>